<reference evidence="4" key="1">
    <citation type="journal article" date="2019" name="Int. J. Syst. Evol. Microbiol.">
        <title>The Global Catalogue of Microorganisms (GCM) 10K type strain sequencing project: providing services to taxonomists for standard genome sequencing and annotation.</title>
        <authorList>
            <consortium name="The Broad Institute Genomics Platform"/>
            <consortium name="The Broad Institute Genome Sequencing Center for Infectious Disease"/>
            <person name="Wu L."/>
            <person name="Ma J."/>
        </authorList>
    </citation>
    <scope>NUCLEOTIDE SEQUENCE [LARGE SCALE GENOMIC DNA]</scope>
    <source>
        <strain evidence="4">JCM 17925</strain>
    </source>
</reference>
<evidence type="ECO:0000259" key="2">
    <source>
        <dbReference type="Pfam" id="PF19313"/>
    </source>
</evidence>
<dbReference type="Proteomes" id="UP001500936">
    <property type="component" value="Unassembled WGS sequence"/>
</dbReference>
<dbReference type="SUPFAM" id="SSF49344">
    <property type="entry name" value="CBD9-like"/>
    <property type="match status" value="1"/>
</dbReference>
<keyword evidence="4" id="KW-1185">Reference proteome</keyword>
<dbReference type="RefSeq" id="WP_345265714.1">
    <property type="nucleotide sequence ID" value="NZ_BAABHB010000002.1"/>
</dbReference>
<dbReference type="Gene3D" id="2.60.40.1190">
    <property type="match status" value="1"/>
</dbReference>
<feature type="signal peptide" evidence="1">
    <location>
        <begin position="1"/>
        <end position="18"/>
    </location>
</feature>
<feature type="chain" id="PRO_5046376417" description="DUF5916 domain-containing protein" evidence="1">
    <location>
        <begin position="19"/>
        <end position="741"/>
    </location>
</feature>
<dbReference type="EMBL" id="BAABHB010000002">
    <property type="protein sequence ID" value="GAA4401585.1"/>
    <property type="molecule type" value="Genomic_DNA"/>
</dbReference>
<evidence type="ECO:0000313" key="3">
    <source>
        <dbReference type="EMBL" id="GAA4401585.1"/>
    </source>
</evidence>
<gene>
    <name evidence="3" type="ORF">GCM10023187_15890</name>
</gene>
<dbReference type="CDD" id="cd09618">
    <property type="entry name" value="CBM9_like_2"/>
    <property type="match status" value="1"/>
</dbReference>
<evidence type="ECO:0000313" key="4">
    <source>
        <dbReference type="Proteomes" id="UP001500936"/>
    </source>
</evidence>
<dbReference type="Pfam" id="PF19313">
    <property type="entry name" value="DUF5916"/>
    <property type="match status" value="1"/>
</dbReference>
<protein>
    <recommendedName>
        <fullName evidence="2">DUF5916 domain-containing protein</fullName>
    </recommendedName>
</protein>
<accession>A0ABP8K866</accession>
<comment type="caution">
    <text evidence="3">The sequence shown here is derived from an EMBL/GenBank/DDBJ whole genome shotgun (WGS) entry which is preliminary data.</text>
</comment>
<organism evidence="3 4">
    <name type="scientific">Nibrella viscosa</name>
    <dbReference type="NCBI Taxonomy" id="1084524"/>
    <lineage>
        <taxon>Bacteria</taxon>
        <taxon>Pseudomonadati</taxon>
        <taxon>Bacteroidota</taxon>
        <taxon>Cytophagia</taxon>
        <taxon>Cytophagales</taxon>
        <taxon>Spirosomataceae</taxon>
        <taxon>Nibrella</taxon>
    </lineage>
</organism>
<evidence type="ECO:0000256" key="1">
    <source>
        <dbReference type="SAM" id="SignalP"/>
    </source>
</evidence>
<feature type="domain" description="DUF5916" evidence="2">
    <location>
        <begin position="240"/>
        <end position="651"/>
    </location>
</feature>
<proteinExistence type="predicted"/>
<name>A0ABP8K866_9BACT</name>
<keyword evidence="1" id="KW-0732">Signal</keyword>
<dbReference type="InterPro" id="IPR045670">
    <property type="entry name" value="DUF5916"/>
</dbReference>
<sequence length="741" mass="85517">MKYLYLLFIAFFTVSAFAQTLTINEQTYQLHIRKARFPLNLDGQLQESDWKLADTTTVFWQNTPFDTSRAWNHTQVRVTFDDQFLYVGAVCYQARHRYVVQSLKRDFPGGSSDVFVVNIDTYRDKQNSFNFALSPYGVQREGLVSGGTTLSTDWDNKWFSKVRNYDDRWELEMAIPFKTLRYKPSEGQNVWNINFTRNVLADNERSSWAPISRNFNGNNIAFSGLLVWDDRPPTPGANVVLIPYLSGNGYRDYVRDIPTQTRSGLGFDAKIGITPALNLDLTVNPDFSQVEVDRQVTNLSRFELLFPERRQFFLENSDLFGQFGFNTINPFFSRRIGIVRSPNTGDNLQVPIMAGARLSGKLTNKWRVGLLSMQTNRNTEIGLPTINYTVAAVQRQIFTRSGIGFILVNKQVFAADTSERTGYQSQYNRVAGLDYNLNSKDGRWTNKFFYHRVMTPVATPGQYAMGAFINYNTPELEAESRFEHVGDQYTAETGYVPRRGYYRAAPNIAYSIYPKNPRLARVLNRYGVGVDGDIFIRRTDGLVTDWDATPVYLFARLQNTSSIRWSPWRMDYTYLFSDFNPTNTKGLPLKAGTAYRYASTRLTYQSDTRRLLNYILQARVGQYFNGNIVSITSTFNYRYQPYGVLSLDVNYNQITLPKPYSSAMLLLIGPRVELSFSRNVFLTTFVQYNNQINNVNVNARFQWRFRPVSDLFIVYTDNYVSDTFQSKNRALVLKMTYWLNV</sequence>